<reference evidence="1 2" key="1">
    <citation type="submission" date="2018-10" db="EMBL/GenBank/DDBJ databases">
        <title>Parasedimentitalea marina sp. nov., a psychrophilic bacterium isolated from deep seawater of the New Britain Trench.</title>
        <authorList>
            <person name="Cao J."/>
        </authorList>
    </citation>
    <scope>NUCLEOTIDE SEQUENCE [LARGE SCALE GENOMIC DNA]</scope>
    <source>
        <strain evidence="1 2">W43</strain>
        <plasmid evidence="1 2">pW43A</plasmid>
    </source>
</reference>
<dbReference type="EMBL" id="CP033220">
    <property type="protein sequence ID" value="AZV80669.1"/>
    <property type="molecule type" value="Genomic_DNA"/>
</dbReference>
<dbReference type="SMART" id="SM00671">
    <property type="entry name" value="SEL1"/>
    <property type="match status" value="4"/>
</dbReference>
<dbReference type="Gene3D" id="1.25.40.10">
    <property type="entry name" value="Tetratricopeptide repeat domain"/>
    <property type="match status" value="1"/>
</dbReference>
<dbReference type="PANTHER" id="PTHR43628:SF1">
    <property type="entry name" value="CHITIN SYNTHASE REGULATORY FACTOR 2-RELATED"/>
    <property type="match status" value="1"/>
</dbReference>
<keyword evidence="2" id="KW-1185">Reference proteome</keyword>
<dbReference type="PANTHER" id="PTHR43628">
    <property type="entry name" value="ACTIVATOR OF C KINASE PROTEIN 1-RELATED"/>
    <property type="match status" value="1"/>
</dbReference>
<evidence type="ECO:0000313" key="1">
    <source>
        <dbReference type="EMBL" id="AZV80669.1"/>
    </source>
</evidence>
<gene>
    <name evidence="1" type="ORF">EBB79_22205</name>
</gene>
<dbReference type="SUPFAM" id="SSF81901">
    <property type="entry name" value="HCP-like"/>
    <property type="match status" value="1"/>
</dbReference>
<organism evidence="1 2">
    <name type="scientific">Parasedimentitalea marina</name>
    <dbReference type="NCBI Taxonomy" id="2483033"/>
    <lineage>
        <taxon>Bacteria</taxon>
        <taxon>Pseudomonadati</taxon>
        <taxon>Pseudomonadota</taxon>
        <taxon>Alphaproteobacteria</taxon>
        <taxon>Rhodobacterales</taxon>
        <taxon>Paracoccaceae</taxon>
        <taxon>Parasedimentitalea</taxon>
    </lineage>
</organism>
<dbReference type="InterPro" id="IPR011990">
    <property type="entry name" value="TPR-like_helical_dom_sf"/>
</dbReference>
<dbReference type="InterPro" id="IPR052945">
    <property type="entry name" value="Mitotic_Regulator"/>
</dbReference>
<dbReference type="KEGG" id="sedi:EBB79_22205"/>
<proteinExistence type="predicted"/>
<geneLocation type="plasmid" evidence="1 2">
    <name>pW43A</name>
</geneLocation>
<sequence>METNAQAALNWLRKAAQAGDATYLYDLARVLETQPEGKPLAADLYQQAADLGHQEAAVSLAVLYQNGTGVAQDFARALQLYEGPAAGQARAQNNLGLLYVRGNGVQQDYVRAAALFQAAADQGLALAMGNLATMYENGFGVPLDEALAVELHQLAARKNSAKTGNLHPGWVFDTRLAPPDSSAEALERLRQGVTRGDPLAGFLLGWHHLQKTETSQEEFRQAARLCGPRQRQGTRQPWPIWALCILKVGRCHRTMFLDICGWCWPPVPGSPKPRNWRLYFPHG</sequence>
<protein>
    <submittedName>
        <fullName evidence="1">Sel1 repeat family protein</fullName>
    </submittedName>
</protein>
<name>A0A3T0N9K2_9RHOB</name>
<evidence type="ECO:0000313" key="2">
    <source>
        <dbReference type="Proteomes" id="UP000283063"/>
    </source>
</evidence>
<dbReference type="OrthoDB" id="8235393at2"/>
<keyword evidence="1" id="KW-0614">Plasmid</keyword>
<dbReference type="InterPro" id="IPR006597">
    <property type="entry name" value="Sel1-like"/>
</dbReference>
<dbReference type="AlphaFoldDB" id="A0A3T0N9K2"/>
<dbReference type="Proteomes" id="UP000283063">
    <property type="component" value="Plasmid pW43A"/>
</dbReference>
<accession>A0A3T0N9K2</accession>
<dbReference type="Pfam" id="PF08238">
    <property type="entry name" value="Sel1"/>
    <property type="match status" value="5"/>
</dbReference>